<reference evidence="3" key="1">
    <citation type="submission" date="2015-11" db="EMBL/GenBank/DDBJ databases">
        <authorList>
            <person name="Varghese N."/>
        </authorList>
    </citation>
    <scope>NUCLEOTIDE SEQUENCE [LARGE SCALE GENOMIC DNA]</scope>
    <source>
        <strain evidence="3">JGI-23</strain>
    </source>
</reference>
<dbReference type="Proteomes" id="UP000199197">
    <property type="component" value="Unassembled WGS sequence"/>
</dbReference>
<proteinExistence type="predicted"/>
<dbReference type="InterPro" id="IPR013766">
    <property type="entry name" value="Thioredoxin_domain"/>
</dbReference>
<dbReference type="EMBL" id="CZVW01000014">
    <property type="protein sequence ID" value="CUT02825.1"/>
    <property type="molecule type" value="Genomic_DNA"/>
</dbReference>
<evidence type="ECO:0000259" key="1">
    <source>
        <dbReference type="PROSITE" id="PS51352"/>
    </source>
</evidence>
<dbReference type="SUPFAM" id="SSF52833">
    <property type="entry name" value="Thioredoxin-like"/>
    <property type="match status" value="1"/>
</dbReference>
<feature type="domain" description="Thioredoxin" evidence="1">
    <location>
        <begin position="26"/>
        <end position="182"/>
    </location>
</feature>
<evidence type="ECO:0000313" key="3">
    <source>
        <dbReference type="Proteomes" id="UP000199197"/>
    </source>
</evidence>
<dbReference type="AlphaFoldDB" id="A0A0P1NVS0"/>
<evidence type="ECO:0000313" key="2">
    <source>
        <dbReference type="EMBL" id="CUT02825.1"/>
    </source>
</evidence>
<dbReference type="InterPro" id="IPR000866">
    <property type="entry name" value="AhpC/TSA"/>
</dbReference>
<gene>
    <name evidence="2" type="ORF">JGI23_01338</name>
</gene>
<dbReference type="PANTHER" id="PTHR43640">
    <property type="entry name" value="OS07G0260300 PROTEIN"/>
    <property type="match status" value="1"/>
</dbReference>
<dbReference type="CDD" id="cd02969">
    <property type="entry name" value="PRX_like1"/>
    <property type="match status" value="1"/>
</dbReference>
<dbReference type="InterPro" id="IPR036249">
    <property type="entry name" value="Thioredoxin-like_sf"/>
</dbReference>
<protein>
    <submittedName>
        <fullName evidence="2">Peroxiredoxin</fullName>
    </submittedName>
</protein>
<dbReference type="Pfam" id="PF00578">
    <property type="entry name" value="AhpC-TSA"/>
    <property type="match status" value="1"/>
</dbReference>
<dbReference type="GO" id="GO:0016209">
    <property type="term" value="F:antioxidant activity"/>
    <property type="evidence" value="ECO:0007669"/>
    <property type="project" value="InterPro"/>
</dbReference>
<dbReference type="PROSITE" id="PS51352">
    <property type="entry name" value="THIOREDOXIN_2"/>
    <property type="match status" value="1"/>
</dbReference>
<organism evidence="2 3">
    <name type="scientific">Candidatus Chryseopegocella kryptomonas</name>
    <dbReference type="NCBI Taxonomy" id="1633643"/>
    <lineage>
        <taxon>Bacteria</taxon>
        <taxon>Pseudomonadati</taxon>
        <taxon>Candidatus Kryptoniota</taxon>
        <taxon>Candidatus Chryseopegocella</taxon>
    </lineage>
</organism>
<sequence>MNLIQAIGVGALILAMAIFSGEDKKVEVGSVVPDFSLNDLNGKVVKLSDFKGKIVVLEWTNPNCPFVQRVYREKIMTTVQKEFTEKGVVWLLVNSTNPKHRDYREPAELKKIYEEWGAVYTAYLMDPDGKVGKMFDAKTTPHMFVIGKDGKLLYSGAIDDDPRGEKKEKVNYVRNVLNEILSGKPVSVSVTKPYGCSVKYAEN</sequence>
<dbReference type="GO" id="GO:0016491">
    <property type="term" value="F:oxidoreductase activity"/>
    <property type="evidence" value="ECO:0007669"/>
    <property type="project" value="InterPro"/>
</dbReference>
<dbReference type="Gene3D" id="3.40.30.10">
    <property type="entry name" value="Glutaredoxin"/>
    <property type="match status" value="1"/>
</dbReference>
<name>A0A0P1NVS0_9BACT</name>
<dbReference type="OrthoDB" id="9781543at2"/>
<keyword evidence="3" id="KW-1185">Reference proteome</keyword>
<dbReference type="InterPro" id="IPR047262">
    <property type="entry name" value="PRX-like1"/>
</dbReference>
<accession>A0A0P1NVS0</accession>
<dbReference type="PANTHER" id="PTHR43640:SF1">
    <property type="entry name" value="THIOREDOXIN-DEPENDENT PEROXIREDOXIN"/>
    <property type="match status" value="1"/>
</dbReference>
<dbReference type="RefSeq" id="WP_092350174.1">
    <property type="nucleotide sequence ID" value="NZ_CZVW01000014.1"/>
</dbReference>